<sequence>MFIIYFRRLSGESLGSCSKDELEKIEQEIKLSLATVKARKNKLIQEKINQLKLQEKNLTNENAELIKTREMVKNLKLSNPPKVEPEAAMEGEETPMFHL</sequence>
<organism evidence="4 5">
    <name type="scientific">Erythranthe guttata</name>
    <name type="common">Yellow monkey flower</name>
    <name type="synonym">Mimulus guttatus</name>
    <dbReference type="NCBI Taxonomy" id="4155"/>
    <lineage>
        <taxon>Eukaryota</taxon>
        <taxon>Viridiplantae</taxon>
        <taxon>Streptophyta</taxon>
        <taxon>Embryophyta</taxon>
        <taxon>Tracheophyta</taxon>
        <taxon>Spermatophyta</taxon>
        <taxon>Magnoliopsida</taxon>
        <taxon>eudicotyledons</taxon>
        <taxon>Gunneridae</taxon>
        <taxon>Pentapetalae</taxon>
        <taxon>asterids</taxon>
        <taxon>lamiids</taxon>
        <taxon>Lamiales</taxon>
        <taxon>Phrymaceae</taxon>
        <taxon>Erythranthe</taxon>
    </lineage>
</organism>
<evidence type="ECO:0000313" key="4">
    <source>
        <dbReference type="EMBL" id="EYU39013.1"/>
    </source>
</evidence>
<dbReference type="OrthoDB" id="1898716at2759"/>
<protein>
    <recommendedName>
        <fullName evidence="3">K-box domain-containing protein</fullName>
    </recommendedName>
</protein>
<evidence type="ECO:0000256" key="2">
    <source>
        <dbReference type="SAM" id="MobiDB-lite"/>
    </source>
</evidence>
<dbReference type="AlphaFoldDB" id="A0A022RGW2"/>
<dbReference type="Proteomes" id="UP000030748">
    <property type="component" value="Unassembled WGS sequence"/>
</dbReference>
<feature type="domain" description="K-box" evidence="3">
    <location>
        <begin position="1"/>
        <end position="77"/>
    </location>
</feature>
<dbReference type="KEGG" id="egt:105956200"/>
<dbReference type="GO" id="GO:0003700">
    <property type="term" value="F:DNA-binding transcription factor activity"/>
    <property type="evidence" value="ECO:0007669"/>
    <property type="project" value="InterPro"/>
</dbReference>
<dbReference type="InterPro" id="IPR002487">
    <property type="entry name" value="TF_Kbox"/>
</dbReference>
<evidence type="ECO:0000256" key="1">
    <source>
        <dbReference type="SAM" id="Coils"/>
    </source>
</evidence>
<gene>
    <name evidence="4" type="ORF">MIMGU_mgv1a016957mg</name>
</gene>
<feature type="coiled-coil region" evidence="1">
    <location>
        <begin position="41"/>
        <end position="68"/>
    </location>
</feature>
<dbReference type="PhylomeDB" id="A0A022RGW2"/>
<accession>A0A022RGW2</accession>
<dbReference type="STRING" id="4155.A0A022RGW2"/>
<dbReference type="Pfam" id="PF01486">
    <property type="entry name" value="K-box"/>
    <property type="match status" value="1"/>
</dbReference>
<reference evidence="4 5" key="1">
    <citation type="journal article" date="2013" name="Proc. Natl. Acad. Sci. U.S.A.">
        <title>Fine-scale variation in meiotic recombination in Mimulus inferred from population shotgun sequencing.</title>
        <authorList>
            <person name="Hellsten U."/>
            <person name="Wright K.M."/>
            <person name="Jenkins J."/>
            <person name="Shu S."/>
            <person name="Yuan Y."/>
            <person name="Wessler S.R."/>
            <person name="Schmutz J."/>
            <person name="Willis J.H."/>
            <person name="Rokhsar D.S."/>
        </authorList>
    </citation>
    <scope>NUCLEOTIDE SEQUENCE [LARGE SCALE GENOMIC DNA]</scope>
    <source>
        <strain evidence="5">cv. DUN x IM62</strain>
    </source>
</reference>
<keyword evidence="5" id="KW-1185">Reference proteome</keyword>
<dbReference type="PROSITE" id="PS51297">
    <property type="entry name" value="K_BOX"/>
    <property type="match status" value="1"/>
</dbReference>
<evidence type="ECO:0000313" key="5">
    <source>
        <dbReference type="Proteomes" id="UP000030748"/>
    </source>
</evidence>
<name>A0A022RGW2_ERYGU</name>
<dbReference type="GO" id="GO:0005634">
    <property type="term" value="C:nucleus"/>
    <property type="evidence" value="ECO:0007669"/>
    <property type="project" value="InterPro"/>
</dbReference>
<evidence type="ECO:0000259" key="3">
    <source>
        <dbReference type="PROSITE" id="PS51297"/>
    </source>
</evidence>
<dbReference type="EMBL" id="KI630460">
    <property type="protein sequence ID" value="EYU39013.1"/>
    <property type="molecule type" value="Genomic_DNA"/>
</dbReference>
<feature type="region of interest" description="Disordered" evidence="2">
    <location>
        <begin position="77"/>
        <end position="99"/>
    </location>
</feature>
<keyword evidence="1" id="KW-0175">Coiled coil</keyword>
<dbReference type="OMA" id="IKTREMV"/>
<proteinExistence type="predicted"/>